<protein>
    <submittedName>
        <fullName evidence="1">Uncharacterized protein</fullName>
    </submittedName>
</protein>
<keyword evidence="1" id="KW-0614">Plasmid</keyword>
<reference evidence="1" key="1">
    <citation type="submission" date="2019-01" db="EMBL/GenBank/DDBJ databases">
        <title>Genomic characterization of novel carbapenem resistance plasmid carrying blaIMP-6 in northern Osaka.</title>
        <authorList>
            <person name="Abe R."/>
            <person name="Akeda Y."/>
            <person name="Sugawara Y."/>
            <person name="Yamamoto N."/>
            <person name="Tomono K."/>
            <person name="Takeuchi D."/>
            <person name="Kawahara R."/>
            <person name="Hamada S."/>
        </authorList>
    </citation>
    <scope>NUCLEOTIDE SEQUENCE</scope>
    <source>
        <strain evidence="1">E196</strain>
        <plasmid evidence="1">pE196_IMP6</plasmid>
    </source>
</reference>
<name>A0A455TN51_KLEPN</name>
<proteinExistence type="predicted"/>
<dbReference type="AlphaFoldDB" id="A0A455TN51"/>
<organism evidence="1">
    <name type="scientific">Klebsiella pneumoniae</name>
    <dbReference type="NCBI Taxonomy" id="573"/>
    <lineage>
        <taxon>Bacteria</taxon>
        <taxon>Pseudomonadati</taxon>
        <taxon>Pseudomonadota</taxon>
        <taxon>Gammaproteobacteria</taxon>
        <taxon>Enterobacterales</taxon>
        <taxon>Enterobacteriaceae</taxon>
        <taxon>Klebsiella/Raoultella group</taxon>
        <taxon>Klebsiella</taxon>
        <taxon>Klebsiella pneumoniae complex</taxon>
    </lineage>
</organism>
<dbReference type="EMBL" id="AP019405">
    <property type="protein sequence ID" value="BBI29491.1"/>
    <property type="molecule type" value="Genomic_DNA"/>
</dbReference>
<accession>A0A455TN51</accession>
<evidence type="ECO:0000313" key="1">
    <source>
        <dbReference type="EMBL" id="BBI29491.1"/>
    </source>
</evidence>
<sequence>MSGNMAGFRQNPVPRRITPALNIPLLASIFSAPLQHEAL</sequence>
<geneLocation type="plasmid" evidence="1">
    <name>pE196_IMP6</name>
</geneLocation>